<dbReference type="CDD" id="cd01646">
    <property type="entry name" value="RT_Bac_retron_I"/>
    <property type="match status" value="1"/>
</dbReference>
<evidence type="ECO:0000313" key="1">
    <source>
        <dbReference type="EMBL" id="MXO92148.1"/>
    </source>
</evidence>
<proteinExistence type="predicted"/>
<protein>
    <recommendedName>
        <fullName evidence="3">Reverse transcriptase domain-containing protein</fullName>
    </recommendedName>
</protein>
<name>A0A844ZWN0_9SPHN</name>
<dbReference type="OrthoDB" id="7591813at2"/>
<evidence type="ECO:0008006" key="3">
    <source>
        <dbReference type="Google" id="ProtNLM"/>
    </source>
</evidence>
<sequence length="1060" mass="120245">MSWFDLLLLPENVLWAWRKVRRAYRTADSLFDQAEVAAFELDLEAQLDSIRNDFATGVWTTMPLRLVPQPKKPDKDGHPRLRQYFQVSVRDQVAWCALVNVLGPELDQKMPAWSYGNRLYRAAWYEREPGDARPSRLNIGPYRHSAGHLYRHFKHSWPLFRRHISLSARKMVADDIDPDALDHGERLALEQSDGLAYLDTDHWLRPKDAGDTIYAASFDLRKFYPSVRTAAILRGFEVHVQDFRDDERLPHLVAQMLAFKVDTKTVSADLAQVVDPPVVDGPFDGIPTGLFVGGFLANVAMLTLDLEIDALLLHRRDVAHFRFVDDHEVLAYDFAAVVAWIRDYARLLRKHDIGPEIEPDKYIPAQLKWILDPDAQDAPNESAEELIVQASRAAAVNGRKPSELMTRTLAQVSMLAAIDFDLLTDSGRERLEQLEWLLLANIPENEIRGDTRMAFAAARIAKLTPALFRPNDELLEAERAYRLLPRPAQDDENAHAAIAALEEVISELSQKERDTWDALLKRHFGLLFEAFARHPDKVRLWIRLIDFCRVTGHNGFDRMTAWLREQEVSDHQHLSCYLGALALQTLSRHVITASVAATRVDALHREQSAAKHFLAHVAASDITAFAATKRPVQAFQAQATRAFVAASVMASEEIINAVPGVAQALMKCASKLDPGRASPSIKTLSERGSSLGVWYHWFFTASGAYGDFAPSYWPRIAACLDATNVSDWNALRRYPKDLPRHAWARLGEHPALLNPDDAGWLLDAARGNLEEFAGLPDSPMVAEIQERTDKLRSTNTLCDWVSLTATLKPNDPRRSEWTALEIIRQILKPLFSFDQELDLESRDADFLDILHPENVQIPPEWRFLPDDPANTVVPTWEGWRKHVRVHEVRVTDTGLGDYRYREILPAKDRAWPRRLRPIGQLLWGILRGSFALPAAWNVRGQERGLVELVAWDLERLPISSFSLAILQSCLLPRNRETSLFDMFPSLFGKRIGHADNDTEFDQPILSPEQLSKLIERAQAILQLTQITVLEHDPRQLIPVRLRQLGAFEGEGDAIDTDVPQ</sequence>
<dbReference type="RefSeq" id="WP_131451535.1">
    <property type="nucleotide sequence ID" value="NZ_BMJK01000001.1"/>
</dbReference>
<dbReference type="Proteomes" id="UP000460626">
    <property type="component" value="Unassembled WGS sequence"/>
</dbReference>
<dbReference type="EMBL" id="WTYH01000001">
    <property type="protein sequence ID" value="MXO92148.1"/>
    <property type="molecule type" value="Genomic_DNA"/>
</dbReference>
<gene>
    <name evidence="1" type="ORF">GRI62_00825</name>
</gene>
<organism evidence="1 2">
    <name type="scientific">Aurantiacibacter arachoides</name>
    <dbReference type="NCBI Taxonomy" id="1850444"/>
    <lineage>
        <taxon>Bacteria</taxon>
        <taxon>Pseudomonadati</taxon>
        <taxon>Pseudomonadota</taxon>
        <taxon>Alphaproteobacteria</taxon>
        <taxon>Sphingomonadales</taxon>
        <taxon>Erythrobacteraceae</taxon>
        <taxon>Aurantiacibacter</taxon>
    </lineage>
</organism>
<comment type="caution">
    <text evidence="1">The sequence shown here is derived from an EMBL/GenBank/DDBJ whole genome shotgun (WGS) entry which is preliminary data.</text>
</comment>
<reference evidence="1 2" key="1">
    <citation type="submission" date="2019-12" db="EMBL/GenBank/DDBJ databases">
        <title>Genomic-based taxomic classification of the family Erythrobacteraceae.</title>
        <authorList>
            <person name="Xu L."/>
        </authorList>
    </citation>
    <scope>NUCLEOTIDE SEQUENCE [LARGE SCALE GENOMIC DNA]</scope>
    <source>
        <strain evidence="1 2">RC4-10-4</strain>
    </source>
</reference>
<accession>A0A844ZWN0</accession>
<dbReference type="AlphaFoldDB" id="A0A844ZWN0"/>
<evidence type="ECO:0000313" key="2">
    <source>
        <dbReference type="Proteomes" id="UP000460626"/>
    </source>
</evidence>
<keyword evidence="2" id="KW-1185">Reference proteome</keyword>